<proteinExistence type="predicted"/>
<reference evidence="2 3" key="1">
    <citation type="submission" date="2024-02" db="EMBL/GenBank/DDBJ databases">
        <title>Rhodopirellula caenicola NBRC 110016.</title>
        <authorList>
            <person name="Ichikawa N."/>
            <person name="Katano-Makiyama Y."/>
            <person name="Hidaka K."/>
        </authorList>
    </citation>
    <scope>NUCLEOTIDE SEQUENCE [LARGE SCALE GENOMIC DNA]</scope>
    <source>
        <strain evidence="2 3">NBRC 110016</strain>
    </source>
</reference>
<comment type="caution">
    <text evidence="2">The sequence shown here is derived from an EMBL/GenBank/DDBJ whole genome shotgun (WGS) entry which is preliminary data.</text>
</comment>
<dbReference type="EMBL" id="BAABRO010000028">
    <property type="protein sequence ID" value="GAA5510796.1"/>
    <property type="molecule type" value="Genomic_DNA"/>
</dbReference>
<organism evidence="2 3">
    <name type="scientific">Novipirellula caenicola</name>
    <dbReference type="NCBI Taxonomy" id="1536901"/>
    <lineage>
        <taxon>Bacteria</taxon>
        <taxon>Pseudomonadati</taxon>
        <taxon>Planctomycetota</taxon>
        <taxon>Planctomycetia</taxon>
        <taxon>Pirellulales</taxon>
        <taxon>Pirellulaceae</taxon>
        <taxon>Novipirellula</taxon>
    </lineage>
</organism>
<dbReference type="Proteomes" id="UP001416858">
    <property type="component" value="Unassembled WGS sequence"/>
</dbReference>
<keyword evidence="3" id="KW-1185">Reference proteome</keyword>
<protein>
    <submittedName>
        <fullName evidence="2">Uncharacterized protein</fullName>
    </submittedName>
</protein>
<feature type="region of interest" description="Disordered" evidence="1">
    <location>
        <begin position="25"/>
        <end position="46"/>
    </location>
</feature>
<evidence type="ECO:0000313" key="2">
    <source>
        <dbReference type="EMBL" id="GAA5510796.1"/>
    </source>
</evidence>
<evidence type="ECO:0000256" key="1">
    <source>
        <dbReference type="SAM" id="MobiDB-lite"/>
    </source>
</evidence>
<sequence>MPSESAVKASRREAVVQRGSVWGRRFDPDARRKKPYGNSPHGRDQDFMLTGFAGNQQRRQSTTPTSHFAVHRIQFRSRFLDCLFGFGSQLDCRRRIEAFKMISF</sequence>
<name>A0ABP9W081_9BACT</name>
<evidence type="ECO:0000313" key="3">
    <source>
        <dbReference type="Proteomes" id="UP001416858"/>
    </source>
</evidence>
<accession>A0ABP9W081</accession>
<gene>
    <name evidence="2" type="ORF">Rcae01_06306</name>
</gene>